<keyword evidence="5" id="KW-1003">Cell membrane</keyword>
<feature type="transmembrane region" description="Helical" evidence="12">
    <location>
        <begin position="298"/>
        <end position="317"/>
    </location>
</feature>
<evidence type="ECO:0000256" key="4">
    <source>
        <dbReference type="ARBA" id="ARBA00021907"/>
    </source>
</evidence>
<evidence type="ECO:0000256" key="2">
    <source>
        <dbReference type="ARBA" id="ARBA00007379"/>
    </source>
</evidence>
<protein>
    <recommendedName>
        <fullName evidence="4">Cell division protein FtsX</fullName>
    </recommendedName>
</protein>
<evidence type="ECO:0000256" key="10">
    <source>
        <dbReference type="ARBA" id="ARBA00023136"/>
    </source>
</evidence>
<sequence>MTPATIPRNQQANIKMGNWLHTYLLRHLQVFFYSLGQLTRSPLSLLMTSAVIGIALALPTGLHIVLKNMQTISGDLDSAAQISLFLKKSTSDTQAQQLINQLKAMPQIHKIKYISREQALQEFKRLSGFGNALKALKKNPLPAVIVVQPSLAQSNALSNTKATQKLVEQLQNKPYVDIAQLDMQWVKRLYTIMDIIRRGVIILSALLALAVLLVIGNTIRLAIQNRRDEIVIIKLIGGTDTFIRRPFLYTGFWYGLFGGLIALFLVIASLLLLSGPIEALTQSYESRFSMQIIDFNSTLWLLGGSILLGLSGSWVAVERHLREIEPT</sequence>
<evidence type="ECO:0000256" key="6">
    <source>
        <dbReference type="ARBA" id="ARBA00022519"/>
    </source>
</evidence>
<dbReference type="GO" id="GO:0032153">
    <property type="term" value="C:cell division site"/>
    <property type="evidence" value="ECO:0007669"/>
    <property type="project" value="TreeGrafter"/>
</dbReference>
<evidence type="ECO:0000259" key="13">
    <source>
        <dbReference type="Pfam" id="PF02687"/>
    </source>
</evidence>
<dbReference type="GO" id="GO:0051301">
    <property type="term" value="P:cell division"/>
    <property type="evidence" value="ECO:0007669"/>
    <property type="project" value="UniProtKB-KW"/>
</dbReference>
<dbReference type="InterPro" id="IPR047590">
    <property type="entry name" value="FtsX_proteobact-type"/>
</dbReference>
<evidence type="ECO:0000256" key="12">
    <source>
        <dbReference type="SAM" id="Phobius"/>
    </source>
</evidence>
<proteinExistence type="inferred from homology"/>
<keyword evidence="10 12" id="KW-0472">Membrane</keyword>
<evidence type="ECO:0000256" key="9">
    <source>
        <dbReference type="ARBA" id="ARBA00022989"/>
    </source>
</evidence>
<dbReference type="EMBL" id="UOFT01000052">
    <property type="protein sequence ID" value="VAW96309.1"/>
    <property type="molecule type" value="Genomic_DNA"/>
</dbReference>
<evidence type="ECO:0000313" key="15">
    <source>
        <dbReference type="EMBL" id="VAW96309.1"/>
    </source>
</evidence>
<gene>
    <name evidence="15" type="ORF">MNBD_GAMMA23-1734</name>
</gene>
<dbReference type="PANTHER" id="PTHR47755:SF1">
    <property type="entry name" value="CELL DIVISION PROTEIN FTSX"/>
    <property type="match status" value="1"/>
</dbReference>
<comment type="similarity">
    <text evidence="2">Belongs to the ABC-4 integral membrane protein family. FtsX subfamily.</text>
</comment>
<dbReference type="Gene3D" id="3.30.70.3040">
    <property type="match status" value="1"/>
</dbReference>
<keyword evidence="8 12" id="KW-0812">Transmembrane</keyword>
<organism evidence="15">
    <name type="scientific">hydrothermal vent metagenome</name>
    <dbReference type="NCBI Taxonomy" id="652676"/>
    <lineage>
        <taxon>unclassified sequences</taxon>
        <taxon>metagenomes</taxon>
        <taxon>ecological metagenomes</taxon>
    </lineage>
</organism>
<feature type="transmembrane region" description="Helical" evidence="12">
    <location>
        <begin position="43"/>
        <end position="66"/>
    </location>
</feature>
<dbReference type="InterPro" id="IPR003838">
    <property type="entry name" value="ABC3_permease_C"/>
</dbReference>
<comment type="subcellular location">
    <subcellularLocation>
        <location evidence="1">Cell inner membrane</location>
        <topology evidence="1">Multi-pass membrane protein</topology>
    </subcellularLocation>
</comment>
<dbReference type="PANTHER" id="PTHR47755">
    <property type="entry name" value="CELL DIVISION PROTEIN FTSX"/>
    <property type="match status" value="1"/>
</dbReference>
<name>A0A3B1ADD5_9ZZZZ</name>
<keyword evidence="6" id="KW-0997">Cell inner membrane</keyword>
<dbReference type="GO" id="GO:0005886">
    <property type="term" value="C:plasma membrane"/>
    <property type="evidence" value="ECO:0007669"/>
    <property type="project" value="UniProtKB-SubCell"/>
</dbReference>
<feature type="transmembrane region" description="Helical" evidence="12">
    <location>
        <begin position="252"/>
        <end position="277"/>
    </location>
</feature>
<feature type="transmembrane region" description="Helical" evidence="12">
    <location>
        <begin position="195"/>
        <end position="215"/>
    </location>
</feature>
<dbReference type="InterPro" id="IPR004513">
    <property type="entry name" value="FtsX"/>
</dbReference>
<feature type="domain" description="FtsX extracellular" evidence="14">
    <location>
        <begin position="81"/>
        <end position="177"/>
    </location>
</feature>
<reference evidence="15" key="1">
    <citation type="submission" date="2018-06" db="EMBL/GenBank/DDBJ databases">
        <authorList>
            <person name="Zhirakovskaya E."/>
        </authorList>
    </citation>
    <scope>NUCLEOTIDE SEQUENCE</scope>
</reference>
<dbReference type="Pfam" id="PF18075">
    <property type="entry name" value="FtsX_ECD"/>
    <property type="match status" value="1"/>
</dbReference>
<evidence type="ECO:0000256" key="8">
    <source>
        <dbReference type="ARBA" id="ARBA00022692"/>
    </source>
</evidence>
<comment type="subunit">
    <text evidence="3">Forms a membrane-associated complex with FtsE.</text>
</comment>
<dbReference type="AlphaFoldDB" id="A0A3B1ADD5"/>
<evidence type="ECO:0000256" key="7">
    <source>
        <dbReference type="ARBA" id="ARBA00022618"/>
    </source>
</evidence>
<keyword evidence="11" id="KW-0131">Cell cycle</keyword>
<keyword evidence="9 12" id="KW-1133">Transmembrane helix</keyword>
<dbReference type="Pfam" id="PF02687">
    <property type="entry name" value="FtsX"/>
    <property type="match status" value="1"/>
</dbReference>
<evidence type="ECO:0000256" key="5">
    <source>
        <dbReference type="ARBA" id="ARBA00022475"/>
    </source>
</evidence>
<dbReference type="PIRSF" id="PIRSF003097">
    <property type="entry name" value="FtsX"/>
    <property type="match status" value="1"/>
</dbReference>
<evidence type="ECO:0000259" key="14">
    <source>
        <dbReference type="Pfam" id="PF18075"/>
    </source>
</evidence>
<evidence type="ECO:0000256" key="1">
    <source>
        <dbReference type="ARBA" id="ARBA00004429"/>
    </source>
</evidence>
<keyword evidence="7" id="KW-0132">Cell division</keyword>
<evidence type="ECO:0000256" key="11">
    <source>
        <dbReference type="ARBA" id="ARBA00023306"/>
    </source>
</evidence>
<evidence type="ECO:0000256" key="3">
    <source>
        <dbReference type="ARBA" id="ARBA00011160"/>
    </source>
</evidence>
<dbReference type="NCBIfam" id="TIGR00439">
    <property type="entry name" value="FtsX_Gneg"/>
    <property type="match status" value="1"/>
</dbReference>
<dbReference type="InterPro" id="IPR040690">
    <property type="entry name" value="FtsX_ECD"/>
</dbReference>
<feature type="domain" description="ABC3 transporter permease C-terminal" evidence="13">
    <location>
        <begin position="201"/>
        <end position="318"/>
    </location>
</feature>
<accession>A0A3B1ADD5</accession>